<evidence type="ECO:0008006" key="6">
    <source>
        <dbReference type="Google" id="ProtNLM"/>
    </source>
</evidence>
<feature type="coiled-coil region" evidence="1">
    <location>
        <begin position="299"/>
        <end position="326"/>
    </location>
</feature>
<gene>
    <name evidence="4" type="ORF">NZH93_27925</name>
</gene>
<protein>
    <recommendedName>
        <fullName evidence="6">Secreted protein</fullName>
    </recommendedName>
</protein>
<keyword evidence="1" id="KW-0175">Coiled coil</keyword>
<name>A0A9X2VQY7_9PSEU</name>
<dbReference type="Proteomes" id="UP001141259">
    <property type="component" value="Unassembled WGS sequence"/>
</dbReference>
<evidence type="ECO:0000256" key="1">
    <source>
        <dbReference type="SAM" id="Coils"/>
    </source>
</evidence>
<reference evidence="4" key="1">
    <citation type="submission" date="2022-08" db="EMBL/GenBank/DDBJ databases">
        <authorList>
            <person name="Tistechok S."/>
            <person name="Samborskyy M."/>
            <person name="Roman I."/>
        </authorList>
    </citation>
    <scope>NUCLEOTIDE SEQUENCE</scope>
    <source>
        <strain evidence="4">DSM 103496</strain>
    </source>
</reference>
<evidence type="ECO:0000256" key="2">
    <source>
        <dbReference type="SAM" id="MobiDB-lite"/>
    </source>
</evidence>
<proteinExistence type="predicted"/>
<sequence>MSHVLPEHKKRRIALIGLVGIAALTTALAAAALATGSKAGGSAQVIACPSPVAAIPAVPASAQAEVTRELANLDTQLAEANKRLVDTVGQGGANFVENAILGPLEDKRVAALNRIETAIGRQAAKPEGLERFARCELGAPGQAAPEPQVTTTSGAAEPGGAQVIVCPSPVDAIPAVPAGAQAEVTRELANLDTQLAEANKRLVDTVGQGGANFVENAILGPLEDKRVAALNRIETAIGRLAAKPEGLEEFARCELGGAGQVTPPSSGSPATSSAPAAGGGAIACPSPVDAIPAVPAGAQAEVTRELANLDNQIAEANKRLVDTAGQGGANFVDNAILGPLEDKRVAALNRIETAIGRLAAKPEGLERFAPCALR</sequence>
<feature type="chain" id="PRO_5040765652" description="Secreted protein" evidence="3">
    <location>
        <begin position="30"/>
        <end position="374"/>
    </location>
</feature>
<evidence type="ECO:0000313" key="5">
    <source>
        <dbReference type="Proteomes" id="UP001141259"/>
    </source>
</evidence>
<feature type="region of interest" description="Disordered" evidence="2">
    <location>
        <begin position="258"/>
        <end position="279"/>
    </location>
</feature>
<dbReference type="AlphaFoldDB" id="A0A9X2VQY7"/>
<keyword evidence="3" id="KW-0732">Signal</keyword>
<dbReference type="RefSeq" id="WP_259626188.1">
    <property type="nucleotide sequence ID" value="NZ_JANYMP010000014.1"/>
</dbReference>
<evidence type="ECO:0000256" key="3">
    <source>
        <dbReference type="SAM" id="SignalP"/>
    </source>
</evidence>
<dbReference type="EMBL" id="JANYMP010000014">
    <property type="protein sequence ID" value="MCS7480702.1"/>
    <property type="molecule type" value="Genomic_DNA"/>
</dbReference>
<accession>A0A9X2VQY7</accession>
<feature type="signal peptide" evidence="3">
    <location>
        <begin position="1"/>
        <end position="29"/>
    </location>
</feature>
<comment type="caution">
    <text evidence="4">The sequence shown here is derived from an EMBL/GenBank/DDBJ whole genome shotgun (WGS) entry which is preliminary data.</text>
</comment>
<feature type="compositionally biased region" description="Low complexity" evidence="2">
    <location>
        <begin position="263"/>
        <end position="279"/>
    </location>
</feature>
<evidence type="ECO:0000313" key="4">
    <source>
        <dbReference type="EMBL" id="MCS7480702.1"/>
    </source>
</evidence>
<keyword evidence="5" id="KW-1185">Reference proteome</keyword>
<organism evidence="4 5">
    <name type="scientific">Umezawaea endophytica</name>
    <dbReference type="NCBI Taxonomy" id="1654476"/>
    <lineage>
        <taxon>Bacteria</taxon>
        <taxon>Bacillati</taxon>
        <taxon>Actinomycetota</taxon>
        <taxon>Actinomycetes</taxon>
        <taxon>Pseudonocardiales</taxon>
        <taxon>Pseudonocardiaceae</taxon>
        <taxon>Umezawaea</taxon>
    </lineage>
</organism>